<evidence type="ECO:0000313" key="4">
    <source>
        <dbReference type="Proteomes" id="UP000002347"/>
    </source>
</evidence>
<dbReference type="RefSeq" id="YP_009017633.1">
    <property type="nucleotide sequence ID" value="NC_023735.1"/>
</dbReference>
<dbReference type="InterPro" id="IPR055635">
    <property type="entry name" value="DUF7211"/>
</dbReference>
<reference evidence="3 4" key="1">
    <citation type="journal article" date="2011" name="Appl. Environ. Microbiol.">
        <title>Genomic and functional analyses of Rhodococcus equi phages ReqiPepy6, ReqiPoco6, ReqiPine5, and ReqiDocB7.</title>
        <authorList>
            <person name="Summer E.J."/>
            <person name="Liu M."/>
            <person name="Gill J.J."/>
            <person name="Grant M."/>
            <person name="Chan-Cortes T.N."/>
            <person name="Ferguson L."/>
            <person name="Janes C."/>
            <person name="Lange K."/>
            <person name="Bertoli M."/>
            <person name="Moore C."/>
            <person name="Orchard R.C."/>
            <person name="Cohen N."/>
            <person name="Young R."/>
        </authorList>
    </citation>
    <scope>NUCLEOTIDE SEQUENCE [LARGE SCALE GENOMIC DNA]</scope>
</reference>
<name>D4P7D0_9CAUD</name>
<keyword evidence="2" id="KW-0472">Membrane</keyword>
<feature type="compositionally biased region" description="Basic and acidic residues" evidence="1">
    <location>
        <begin position="314"/>
        <end position="325"/>
    </location>
</feature>
<feature type="transmembrane region" description="Helical" evidence="2">
    <location>
        <begin position="61"/>
        <end position="81"/>
    </location>
</feature>
<evidence type="ECO:0000256" key="1">
    <source>
        <dbReference type="SAM" id="MobiDB-lite"/>
    </source>
</evidence>
<accession>D4P7D0</accession>
<dbReference type="Pfam" id="PF23847">
    <property type="entry name" value="DUF7211"/>
    <property type="match status" value="1"/>
</dbReference>
<feature type="region of interest" description="Disordered" evidence="1">
    <location>
        <begin position="200"/>
        <end position="273"/>
    </location>
</feature>
<feature type="region of interest" description="Disordered" evidence="1">
    <location>
        <begin position="32"/>
        <end position="57"/>
    </location>
</feature>
<evidence type="ECO:0000256" key="2">
    <source>
        <dbReference type="SAM" id="Phobius"/>
    </source>
</evidence>
<feature type="compositionally biased region" description="Basic and acidic residues" evidence="1">
    <location>
        <begin position="210"/>
        <end position="226"/>
    </location>
</feature>
<protein>
    <submittedName>
        <fullName evidence="3">Structural protein</fullName>
    </submittedName>
</protein>
<feature type="region of interest" description="Disordered" evidence="1">
    <location>
        <begin position="310"/>
        <end position="331"/>
    </location>
</feature>
<dbReference type="KEGG" id="vg:18565596"/>
<keyword evidence="4" id="KW-1185">Reference proteome</keyword>
<evidence type="ECO:0000313" key="3">
    <source>
        <dbReference type="EMBL" id="ADD80910.1"/>
    </source>
</evidence>
<dbReference type="OrthoDB" id="30043at10239"/>
<dbReference type="GeneID" id="18565596"/>
<keyword evidence="2" id="KW-1133">Transmembrane helix</keyword>
<keyword evidence="2" id="KW-0812">Transmembrane</keyword>
<sequence>MSDTNSDYVDDFLAHYGVKGMKWGVKRSDAQLARASGGRQNGSDGASDSAPKQGMSRKKKIAIGAGVVGGVALVALGAYAVNKQIDTNKLRTLGEMRKQAEANLAGKKAAQAQIQAFGKKSKWELASELPAKPKKSPMTQSEYKAQAQAKVKARADELIAKSGSKPMGKAARRKAAEQQAIQEHFNKFAKKSFLDLATELPSAPKQPKLSRKEAKSRTNEAVRRATETQQINSRLNAVRGILDKSGSTPARKAGSSYTSRDRKNDTKLYGTEGAARIQKRISKGTLLSEARRKEATRQYGVKAARVGMNIGSAGRRESKDYERLRKQAGRG</sequence>
<gene>
    <name evidence="3" type="ORF">Pepy6gene019</name>
</gene>
<proteinExistence type="predicted"/>
<dbReference type="EMBL" id="GU580941">
    <property type="protein sequence ID" value="ADD80910.1"/>
    <property type="molecule type" value="Genomic_DNA"/>
</dbReference>
<dbReference type="Proteomes" id="UP000002347">
    <property type="component" value="Segment"/>
</dbReference>
<organism evidence="3 4">
    <name type="scientific">Rhodococcus phage ReqiPepy6</name>
    <dbReference type="NCBI Taxonomy" id="691965"/>
    <lineage>
        <taxon>Viruses</taxon>
        <taxon>Duplodnaviria</taxon>
        <taxon>Heunggongvirae</taxon>
        <taxon>Uroviricota</taxon>
        <taxon>Caudoviricetes</taxon>
        <taxon>Pepyhexavirus</taxon>
        <taxon>Pepyhexavirus pepy6</taxon>
    </lineage>
</organism>